<reference evidence="6 7" key="1">
    <citation type="submission" date="2020-03" db="EMBL/GenBank/DDBJ databases">
        <title>Genomic Encyclopedia of Type Strains, Phase IV (KMG-IV): sequencing the most valuable type-strain genomes for metagenomic binning, comparative biology and taxonomic classification.</title>
        <authorList>
            <person name="Goeker M."/>
        </authorList>
    </citation>
    <scope>NUCLEOTIDE SEQUENCE [LARGE SCALE GENOMIC DNA]</scope>
    <source>
        <strain evidence="6 7">DSM 4733</strain>
    </source>
</reference>
<dbReference type="SUPFAM" id="SSF46785">
    <property type="entry name" value="Winged helix' DNA-binding domain"/>
    <property type="match status" value="1"/>
</dbReference>
<dbReference type="CDD" id="cd05466">
    <property type="entry name" value="PBP2_LTTR_substrate"/>
    <property type="match status" value="1"/>
</dbReference>
<keyword evidence="4" id="KW-0804">Transcription</keyword>
<dbReference type="InterPro" id="IPR036388">
    <property type="entry name" value="WH-like_DNA-bd_sf"/>
</dbReference>
<evidence type="ECO:0000256" key="1">
    <source>
        <dbReference type="ARBA" id="ARBA00009437"/>
    </source>
</evidence>
<dbReference type="InterPro" id="IPR000847">
    <property type="entry name" value="LysR_HTH_N"/>
</dbReference>
<dbReference type="InterPro" id="IPR036390">
    <property type="entry name" value="WH_DNA-bd_sf"/>
</dbReference>
<dbReference type="GO" id="GO:0003700">
    <property type="term" value="F:DNA-binding transcription factor activity"/>
    <property type="evidence" value="ECO:0007669"/>
    <property type="project" value="InterPro"/>
</dbReference>
<organism evidence="6 7">
    <name type="scientific">Sphingomonas leidyi</name>
    <dbReference type="NCBI Taxonomy" id="68569"/>
    <lineage>
        <taxon>Bacteria</taxon>
        <taxon>Pseudomonadati</taxon>
        <taxon>Pseudomonadota</taxon>
        <taxon>Alphaproteobacteria</taxon>
        <taxon>Sphingomonadales</taxon>
        <taxon>Sphingomonadaceae</taxon>
        <taxon>Sphingomonas</taxon>
    </lineage>
</organism>
<dbReference type="RefSeq" id="WP_167299524.1">
    <property type="nucleotide sequence ID" value="NZ_JAASQV010000002.1"/>
</dbReference>
<name>A0A7X5UZJ6_9SPHN</name>
<dbReference type="PROSITE" id="PS50931">
    <property type="entry name" value="HTH_LYSR"/>
    <property type="match status" value="1"/>
</dbReference>
<dbReference type="Pfam" id="PF03466">
    <property type="entry name" value="LysR_substrate"/>
    <property type="match status" value="1"/>
</dbReference>
<proteinExistence type="inferred from homology"/>
<dbReference type="PANTHER" id="PTHR30126">
    <property type="entry name" value="HTH-TYPE TRANSCRIPTIONAL REGULATOR"/>
    <property type="match status" value="1"/>
</dbReference>
<dbReference type="Gene3D" id="3.40.190.290">
    <property type="match status" value="1"/>
</dbReference>
<keyword evidence="3 6" id="KW-0238">DNA-binding</keyword>
<accession>A0A7X5UZJ6</accession>
<evidence type="ECO:0000256" key="2">
    <source>
        <dbReference type="ARBA" id="ARBA00023015"/>
    </source>
</evidence>
<sequence length="280" mass="30220">MKIDLRRAAAFHAVARAGGINAAARNEGRSPPSIHADFRRFERDAGVPLAERVGRRLRLTPEGRALYEAIDRALAEVAHAAEQVRSEAPAAVPLRIGCVTGFGRYRLAPRVFREAERTRRIVLRMGSHDQILDWLGAGVIDLGITYRGVVAAPIESVAVAEETLWLVGAPDGPPTRDSLSRAPCIAYDEYEYVFGHWFGQVLAAQPPGLAVRDHCNELEEALIGVRAGRGFTIAPEDAARAFGFEPCGPVARNTLILCGMGNRLASEDARWIAGLAGAPA</sequence>
<comment type="similarity">
    <text evidence="1">Belongs to the LysR transcriptional regulatory family.</text>
</comment>
<dbReference type="GO" id="GO:0000976">
    <property type="term" value="F:transcription cis-regulatory region binding"/>
    <property type="evidence" value="ECO:0007669"/>
    <property type="project" value="TreeGrafter"/>
</dbReference>
<dbReference type="SUPFAM" id="SSF53850">
    <property type="entry name" value="Periplasmic binding protein-like II"/>
    <property type="match status" value="1"/>
</dbReference>
<dbReference type="Pfam" id="PF00126">
    <property type="entry name" value="HTH_1"/>
    <property type="match status" value="1"/>
</dbReference>
<protein>
    <submittedName>
        <fullName evidence="6">DNA-binding transcriptional LysR family regulator</fullName>
    </submittedName>
</protein>
<dbReference type="Proteomes" id="UP000564677">
    <property type="component" value="Unassembled WGS sequence"/>
</dbReference>
<keyword evidence="2" id="KW-0805">Transcription regulation</keyword>
<evidence type="ECO:0000256" key="3">
    <source>
        <dbReference type="ARBA" id="ARBA00023125"/>
    </source>
</evidence>
<dbReference type="PANTHER" id="PTHR30126:SF40">
    <property type="entry name" value="HTH-TYPE TRANSCRIPTIONAL REGULATOR GLTR"/>
    <property type="match status" value="1"/>
</dbReference>
<evidence type="ECO:0000313" key="7">
    <source>
        <dbReference type="Proteomes" id="UP000564677"/>
    </source>
</evidence>
<gene>
    <name evidence="6" type="ORF">FHR20_002040</name>
</gene>
<evidence type="ECO:0000313" key="6">
    <source>
        <dbReference type="EMBL" id="NIJ65078.1"/>
    </source>
</evidence>
<comment type="caution">
    <text evidence="6">The sequence shown here is derived from an EMBL/GenBank/DDBJ whole genome shotgun (WGS) entry which is preliminary data.</text>
</comment>
<dbReference type="EMBL" id="JAASQV010000002">
    <property type="protein sequence ID" value="NIJ65078.1"/>
    <property type="molecule type" value="Genomic_DNA"/>
</dbReference>
<dbReference type="InterPro" id="IPR005119">
    <property type="entry name" value="LysR_subst-bd"/>
</dbReference>
<evidence type="ECO:0000256" key="4">
    <source>
        <dbReference type="ARBA" id="ARBA00023163"/>
    </source>
</evidence>
<dbReference type="AlphaFoldDB" id="A0A7X5UZJ6"/>
<evidence type="ECO:0000259" key="5">
    <source>
        <dbReference type="PROSITE" id="PS50931"/>
    </source>
</evidence>
<dbReference type="Gene3D" id="1.10.10.10">
    <property type="entry name" value="Winged helix-like DNA-binding domain superfamily/Winged helix DNA-binding domain"/>
    <property type="match status" value="1"/>
</dbReference>
<keyword evidence="7" id="KW-1185">Reference proteome</keyword>
<feature type="domain" description="HTH lysR-type" evidence="5">
    <location>
        <begin position="3"/>
        <end position="60"/>
    </location>
</feature>